<dbReference type="Gene3D" id="3.40.50.720">
    <property type="entry name" value="NAD(P)-binding Rossmann-like Domain"/>
    <property type="match status" value="1"/>
</dbReference>
<evidence type="ECO:0000259" key="1">
    <source>
        <dbReference type="Pfam" id="PF13460"/>
    </source>
</evidence>
<evidence type="ECO:0000313" key="2">
    <source>
        <dbReference type="EMBL" id="MDX8150122.1"/>
    </source>
</evidence>
<evidence type="ECO:0000313" key="3">
    <source>
        <dbReference type="Proteomes" id="UP001277761"/>
    </source>
</evidence>
<sequence length="275" mass="28920">MIGVTGATGAIGGRVARRLAARGVPQRLLVRDPARAPALDGAEIRAFGGYVDRDGLRDGCDGLDVLLLVSAHEAPDRVAEHRTAIEAAAAAGVGRIVYLSFLGAAPEATFTYARDHFHTEALLRDAGVPWTVSRQSLYLDLLPELADEDGAIRGPAGDGRLAPVLRDDVADALVALLTGEGHEGRAYDLTGPEALTLDEIATRLSTSERPLRFVDETLEEAYASRASYGAEPWLVDGWVSTYTAIAAGELATVTDDVRRLTGHEPAAVTSAALGG</sequence>
<dbReference type="InterPro" id="IPR036291">
    <property type="entry name" value="NAD(P)-bd_dom_sf"/>
</dbReference>
<organism evidence="2 3">
    <name type="scientific">Patulibacter brassicae</name>
    <dbReference type="NCBI Taxonomy" id="1705717"/>
    <lineage>
        <taxon>Bacteria</taxon>
        <taxon>Bacillati</taxon>
        <taxon>Actinomycetota</taxon>
        <taxon>Thermoleophilia</taxon>
        <taxon>Solirubrobacterales</taxon>
        <taxon>Patulibacteraceae</taxon>
        <taxon>Patulibacter</taxon>
    </lineage>
</organism>
<dbReference type="PANTHER" id="PTHR47129">
    <property type="entry name" value="QUINONE OXIDOREDUCTASE 2"/>
    <property type="match status" value="1"/>
</dbReference>
<dbReference type="InterPro" id="IPR016040">
    <property type="entry name" value="NAD(P)-bd_dom"/>
</dbReference>
<dbReference type="CDD" id="cd05269">
    <property type="entry name" value="TMR_SDR_a"/>
    <property type="match status" value="1"/>
</dbReference>
<dbReference type="InterPro" id="IPR052718">
    <property type="entry name" value="NmrA-type_oxidoreductase"/>
</dbReference>
<dbReference type="Gene3D" id="3.90.25.10">
    <property type="entry name" value="UDP-galactose 4-epimerase, domain 1"/>
    <property type="match status" value="1"/>
</dbReference>
<accession>A0ABU4VFJ0</accession>
<reference evidence="2 3" key="1">
    <citation type="submission" date="2023-11" db="EMBL/GenBank/DDBJ databases">
        <authorList>
            <person name="Xu M."/>
            <person name="Jiang T."/>
        </authorList>
    </citation>
    <scope>NUCLEOTIDE SEQUENCE [LARGE SCALE GENOMIC DNA]</scope>
    <source>
        <strain evidence="2 3">SD</strain>
    </source>
</reference>
<dbReference type="Proteomes" id="UP001277761">
    <property type="component" value="Unassembled WGS sequence"/>
</dbReference>
<feature type="domain" description="NAD(P)-binding" evidence="1">
    <location>
        <begin position="6"/>
        <end position="178"/>
    </location>
</feature>
<gene>
    <name evidence="2" type="ORF">SK069_00825</name>
</gene>
<dbReference type="EMBL" id="JAXAVX010000001">
    <property type="protein sequence ID" value="MDX8150122.1"/>
    <property type="molecule type" value="Genomic_DNA"/>
</dbReference>
<keyword evidence="2" id="KW-0560">Oxidoreductase</keyword>
<dbReference type="EC" id="1.6.5.2" evidence="2"/>
<proteinExistence type="predicted"/>
<protein>
    <submittedName>
        <fullName evidence="2">SDR family oxidoreductase</fullName>
        <ecNumber evidence="2">1.6.5.2</ecNumber>
    </submittedName>
</protein>
<dbReference type="PANTHER" id="PTHR47129:SF1">
    <property type="entry name" value="NMRA-LIKE DOMAIN-CONTAINING PROTEIN"/>
    <property type="match status" value="1"/>
</dbReference>
<name>A0ABU4VFJ0_9ACTN</name>
<dbReference type="GO" id="GO:0003955">
    <property type="term" value="F:NAD(P)H dehydrogenase (quinone) activity"/>
    <property type="evidence" value="ECO:0007669"/>
    <property type="project" value="UniProtKB-EC"/>
</dbReference>
<keyword evidence="3" id="KW-1185">Reference proteome</keyword>
<dbReference type="SUPFAM" id="SSF51735">
    <property type="entry name" value="NAD(P)-binding Rossmann-fold domains"/>
    <property type="match status" value="1"/>
</dbReference>
<comment type="caution">
    <text evidence="2">The sequence shown here is derived from an EMBL/GenBank/DDBJ whole genome shotgun (WGS) entry which is preliminary data.</text>
</comment>
<dbReference type="RefSeq" id="WP_319952275.1">
    <property type="nucleotide sequence ID" value="NZ_JAXAVX010000001.1"/>
</dbReference>
<dbReference type="Pfam" id="PF13460">
    <property type="entry name" value="NAD_binding_10"/>
    <property type="match status" value="1"/>
</dbReference>